<dbReference type="EMBL" id="JAMZEK010000004">
    <property type="protein sequence ID" value="MCP1375849.1"/>
    <property type="molecule type" value="Genomic_DNA"/>
</dbReference>
<feature type="transmembrane region" description="Helical" evidence="1">
    <location>
        <begin position="286"/>
        <end position="303"/>
    </location>
</feature>
<evidence type="ECO:0000259" key="2">
    <source>
        <dbReference type="Pfam" id="PF01757"/>
    </source>
</evidence>
<evidence type="ECO:0000313" key="3">
    <source>
        <dbReference type="EMBL" id="MCP1375849.1"/>
    </source>
</evidence>
<feature type="transmembrane region" description="Helical" evidence="1">
    <location>
        <begin position="12"/>
        <end position="33"/>
    </location>
</feature>
<dbReference type="PANTHER" id="PTHR23028">
    <property type="entry name" value="ACETYLTRANSFERASE"/>
    <property type="match status" value="1"/>
</dbReference>
<comment type="caution">
    <text evidence="3">The sequence shown here is derived from an EMBL/GenBank/DDBJ whole genome shotgun (WGS) entry which is preliminary data.</text>
</comment>
<dbReference type="Proteomes" id="UP001204615">
    <property type="component" value="Unassembled WGS sequence"/>
</dbReference>
<dbReference type="PANTHER" id="PTHR23028:SF53">
    <property type="entry name" value="ACYL_TRANSF_3 DOMAIN-CONTAINING PROTEIN"/>
    <property type="match status" value="1"/>
</dbReference>
<reference evidence="3 4" key="1">
    <citation type="submission" date="2022-06" db="EMBL/GenBank/DDBJ databases">
        <title>Dyella sp. Sa strain:Sa Genome sequencing.</title>
        <authorList>
            <person name="Park S."/>
        </authorList>
    </citation>
    <scope>NUCLEOTIDE SEQUENCE [LARGE SCALE GENOMIC DNA]</scope>
    <source>
        <strain evidence="3 4">Sa</strain>
    </source>
</reference>
<feature type="transmembrane region" description="Helical" evidence="1">
    <location>
        <begin position="39"/>
        <end position="61"/>
    </location>
</feature>
<feature type="transmembrane region" description="Helical" evidence="1">
    <location>
        <begin position="131"/>
        <end position="152"/>
    </location>
</feature>
<keyword evidence="3" id="KW-0012">Acyltransferase</keyword>
<dbReference type="RefSeq" id="WP_253568610.1">
    <property type="nucleotide sequence ID" value="NZ_JAMZEK010000004.1"/>
</dbReference>
<evidence type="ECO:0000313" key="4">
    <source>
        <dbReference type="Proteomes" id="UP001204615"/>
    </source>
</evidence>
<dbReference type="InterPro" id="IPR002656">
    <property type="entry name" value="Acyl_transf_3_dom"/>
</dbReference>
<sequence length="365" mass="40243">MPRLPGLDTLRALAIILVMVFHSWVVGGMGPRFDPLVRYGWVGVDIFFVLSGFLIGSQVLAPLARGERLALGAFYRRRAYRILPAFAVVLALYQCVPSLRELPGIAPWWQFATFTMNLLIDYASQPAFSHAWSLCVEEHFYLLFPLLAIGLARWRSGRAVAAVALMVVLGGIALRAAVWWHDTAVQPDRNWYIEDLYFPTWCRLDGLFVGVMLAALKTVRLKLWIRAQAHAPVAMWLGLLVTGGALLLFRDRAGLVANAIGWPLLSAGLGLLVFAAAGQNSALGRWRVPGASWLAGISYSLYLSHKIAYHLVQVTLGERLHGVAIFVVYAAAALALGSVLHLAVERPFLRLRERRAVPVMQPATG</sequence>
<keyword evidence="1" id="KW-0812">Transmembrane</keyword>
<proteinExistence type="predicted"/>
<evidence type="ECO:0000256" key="1">
    <source>
        <dbReference type="SAM" id="Phobius"/>
    </source>
</evidence>
<dbReference type="InterPro" id="IPR050879">
    <property type="entry name" value="Acyltransferase_3"/>
</dbReference>
<keyword evidence="1" id="KW-1133">Transmembrane helix</keyword>
<keyword evidence="3" id="KW-0808">Transferase</keyword>
<feature type="transmembrane region" description="Helical" evidence="1">
    <location>
        <begin position="231"/>
        <end position="249"/>
    </location>
</feature>
<feature type="transmembrane region" description="Helical" evidence="1">
    <location>
        <begin position="323"/>
        <end position="344"/>
    </location>
</feature>
<dbReference type="Pfam" id="PF01757">
    <property type="entry name" value="Acyl_transf_3"/>
    <property type="match status" value="1"/>
</dbReference>
<keyword evidence="4" id="KW-1185">Reference proteome</keyword>
<keyword evidence="1" id="KW-0472">Membrane</keyword>
<feature type="domain" description="Acyltransferase 3" evidence="2">
    <location>
        <begin position="5"/>
        <end position="340"/>
    </location>
</feature>
<accession>A0ABT1FEU0</accession>
<feature type="transmembrane region" description="Helical" evidence="1">
    <location>
        <begin position="198"/>
        <end position="219"/>
    </location>
</feature>
<protein>
    <submittedName>
        <fullName evidence="3">Acyltransferase</fullName>
    </submittedName>
</protein>
<feature type="transmembrane region" description="Helical" evidence="1">
    <location>
        <begin position="255"/>
        <end position="274"/>
    </location>
</feature>
<organism evidence="3 4">
    <name type="scientific">Dyella lutea</name>
    <dbReference type="NCBI Taxonomy" id="2950441"/>
    <lineage>
        <taxon>Bacteria</taxon>
        <taxon>Pseudomonadati</taxon>
        <taxon>Pseudomonadota</taxon>
        <taxon>Gammaproteobacteria</taxon>
        <taxon>Lysobacterales</taxon>
        <taxon>Rhodanobacteraceae</taxon>
        <taxon>Dyella</taxon>
    </lineage>
</organism>
<dbReference type="GO" id="GO:0016746">
    <property type="term" value="F:acyltransferase activity"/>
    <property type="evidence" value="ECO:0007669"/>
    <property type="project" value="UniProtKB-KW"/>
</dbReference>
<feature type="transmembrane region" description="Helical" evidence="1">
    <location>
        <begin position="159"/>
        <end position="178"/>
    </location>
</feature>
<feature type="transmembrane region" description="Helical" evidence="1">
    <location>
        <begin position="82"/>
        <end position="99"/>
    </location>
</feature>
<gene>
    <name evidence="3" type="ORF">NC595_17505</name>
</gene>
<name>A0ABT1FEU0_9GAMM</name>